<evidence type="ECO:0000313" key="3">
    <source>
        <dbReference type="Proteomes" id="UP000821853"/>
    </source>
</evidence>
<dbReference type="Proteomes" id="UP000821853">
    <property type="component" value="Chromosome 1"/>
</dbReference>
<feature type="transmembrane region" description="Helical" evidence="1">
    <location>
        <begin position="13"/>
        <end position="35"/>
    </location>
</feature>
<comment type="caution">
    <text evidence="2">The sequence shown here is derived from an EMBL/GenBank/DDBJ whole genome shotgun (WGS) entry which is preliminary data.</text>
</comment>
<evidence type="ECO:0000313" key="2">
    <source>
        <dbReference type="EMBL" id="KAH9362831.1"/>
    </source>
</evidence>
<keyword evidence="1" id="KW-1133">Transmembrane helix</keyword>
<dbReference type="AlphaFoldDB" id="A0A9J6FJ37"/>
<reference evidence="2 3" key="1">
    <citation type="journal article" date="2020" name="Cell">
        <title>Large-Scale Comparative Analyses of Tick Genomes Elucidate Their Genetic Diversity and Vector Capacities.</title>
        <authorList>
            <consortium name="Tick Genome and Microbiome Consortium (TIGMIC)"/>
            <person name="Jia N."/>
            <person name="Wang J."/>
            <person name="Shi W."/>
            <person name="Du L."/>
            <person name="Sun Y."/>
            <person name="Zhan W."/>
            <person name="Jiang J.F."/>
            <person name="Wang Q."/>
            <person name="Zhang B."/>
            <person name="Ji P."/>
            <person name="Bell-Sakyi L."/>
            <person name="Cui X.M."/>
            <person name="Yuan T.T."/>
            <person name="Jiang B.G."/>
            <person name="Yang W.F."/>
            <person name="Lam T.T."/>
            <person name="Chang Q.C."/>
            <person name="Ding S.J."/>
            <person name="Wang X.J."/>
            <person name="Zhu J.G."/>
            <person name="Ruan X.D."/>
            <person name="Zhao L."/>
            <person name="Wei J.T."/>
            <person name="Ye R.Z."/>
            <person name="Que T.C."/>
            <person name="Du C.H."/>
            <person name="Zhou Y.H."/>
            <person name="Cheng J.X."/>
            <person name="Dai P.F."/>
            <person name="Guo W.B."/>
            <person name="Han X.H."/>
            <person name="Huang E.J."/>
            <person name="Li L.F."/>
            <person name="Wei W."/>
            <person name="Gao Y.C."/>
            <person name="Liu J.Z."/>
            <person name="Shao H.Z."/>
            <person name="Wang X."/>
            <person name="Wang C.C."/>
            <person name="Yang T.C."/>
            <person name="Huo Q.B."/>
            <person name="Li W."/>
            <person name="Chen H.Y."/>
            <person name="Chen S.E."/>
            <person name="Zhou L.G."/>
            <person name="Ni X.B."/>
            <person name="Tian J.H."/>
            <person name="Sheng Y."/>
            <person name="Liu T."/>
            <person name="Pan Y.S."/>
            <person name="Xia L.Y."/>
            <person name="Li J."/>
            <person name="Zhao F."/>
            <person name="Cao W.C."/>
        </authorList>
    </citation>
    <scope>NUCLEOTIDE SEQUENCE [LARGE SCALE GENOMIC DNA]</scope>
    <source>
        <strain evidence="2">HaeL-2018</strain>
    </source>
</reference>
<organism evidence="2 3">
    <name type="scientific">Haemaphysalis longicornis</name>
    <name type="common">Bush tick</name>
    <dbReference type="NCBI Taxonomy" id="44386"/>
    <lineage>
        <taxon>Eukaryota</taxon>
        <taxon>Metazoa</taxon>
        <taxon>Ecdysozoa</taxon>
        <taxon>Arthropoda</taxon>
        <taxon>Chelicerata</taxon>
        <taxon>Arachnida</taxon>
        <taxon>Acari</taxon>
        <taxon>Parasitiformes</taxon>
        <taxon>Ixodida</taxon>
        <taxon>Ixodoidea</taxon>
        <taxon>Ixodidae</taxon>
        <taxon>Haemaphysalinae</taxon>
        <taxon>Haemaphysalis</taxon>
    </lineage>
</organism>
<name>A0A9J6FJ37_HAELO</name>
<gene>
    <name evidence="2" type="ORF">HPB48_015206</name>
</gene>
<dbReference type="VEuPathDB" id="VectorBase:HLOH_046640"/>
<keyword evidence="1" id="KW-0472">Membrane</keyword>
<keyword evidence="3" id="KW-1185">Reference proteome</keyword>
<keyword evidence="1" id="KW-0812">Transmembrane</keyword>
<evidence type="ECO:0000256" key="1">
    <source>
        <dbReference type="SAM" id="Phobius"/>
    </source>
</evidence>
<accession>A0A9J6FJ37</accession>
<protein>
    <submittedName>
        <fullName evidence="2">Uncharacterized protein</fullName>
    </submittedName>
</protein>
<proteinExistence type="predicted"/>
<dbReference type="EMBL" id="JABSTR010000001">
    <property type="protein sequence ID" value="KAH9362831.1"/>
    <property type="molecule type" value="Genomic_DNA"/>
</dbReference>
<sequence>MTTRRFLRRPSDWFPFALPLLLPLGPLPFLVNVSLTPLMTWPIKKVTCPGSGALTVTDLNQAFHQISDAFSFPADVFFFFFFNDGSSGGRGSTRRKEMRRLISRLLKLLFPVSCCHFDQTCTCIVTKSEHGNPLGATAITLHSDLYTRDEVKENAARYGATTDDRWHMLARAAE</sequence>